<proteinExistence type="predicted"/>
<dbReference type="Proteomes" id="UP000324222">
    <property type="component" value="Unassembled WGS sequence"/>
</dbReference>
<dbReference type="EMBL" id="VSRR010033740">
    <property type="protein sequence ID" value="MPC71899.1"/>
    <property type="molecule type" value="Genomic_DNA"/>
</dbReference>
<evidence type="ECO:0000313" key="2">
    <source>
        <dbReference type="Proteomes" id="UP000324222"/>
    </source>
</evidence>
<protein>
    <submittedName>
        <fullName evidence="1">Uncharacterized protein</fullName>
    </submittedName>
</protein>
<accession>A0A5B7HQA1</accession>
<evidence type="ECO:0000313" key="1">
    <source>
        <dbReference type="EMBL" id="MPC71899.1"/>
    </source>
</evidence>
<comment type="caution">
    <text evidence="1">The sequence shown here is derived from an EMBL/GenBank/DDBJ whole genome shotgun (WGS) entry which is preliminary data.</text>
</comment>
<name>A0A5B7HQA1_PORTR</name>
<dbReference type="AlphaFoldDB" id="A0A5B7HQA1"/>
<gene>
    <name evidence="1" type="ORF">E2C01_066190</name>
</gene>
<reference evidence="1 2" key="1">
    <citation type="submission" date="2019-05" db="EMBL/GenBank/DDBJ databases">
        <title>Another draft genome of Portunus trituberculatus and its Hox gene families provides insights of decapod evolution.</title>
        <authorList>
            <person name="Jeong J.-H."/>
            <person name="Song I."/>
            <person name="Kim S."/>
            <person name="Choi T."/>
            <person name="Kim D."/>
            <person name="Ryu S."/>
            <person name="Kim W."/>
        </authorList>
    </citation>
    <scope>NUCLEOTIDE SEQUENCE [LARGE SCALE GENOMIC DNA]</scope>
    <source>
        <tissue evidence="1">Muscle</tissue>
    </source>
</reference>
<keyword evidence="2" id="KW-1185">Reference proteome</keyword>
<sequence>MIQETHNMALVMGNARGPHSLQFIVFLQSKTLIYCELIMYRKETVSCGSEGLGMRENIKLKTVELSAVQVCDNDPAPPLPPESLS</sequence>
<organism evidence="1 2">
    <name type="scientific">Portunus trituberculatus</name>
    <name type="common">Swimming crab</name>
    <name type="synonym">Neptunus trituberculatus</name>
    <dbReference type="NCBI Taxonomy" id="210409"/>
    <lineage>
        <taxon>Eukaryota</taxon>
        <taxon>Metazoa</taxon>
        <taxon>Ecdysozoa</taxon>
        <taxon>Arthropoda</taxon>
        <taxon>Crustacea</taxon>
        <taxon>Multicrustacea</taxon>
        <taxon>Malacostraca</taxon>
        <taxon>Eumalacostraca</taxon>
        <taxon>Eucarida</taxon>
        <taxon>Decapoda</taxon>
        <taxon>Pleocyemata</taxon>
        <taxon>Brachyura</taxon>
        <taxon>Eubrachyura</taxon>
        <taxon>Portunoidea</taxon>
        <taxon>Portunidae</taxon>
        <taxon>Portuninae</taxon>
        <taxon>Portunus</taxon>
    </lineage>
</organism>